<organism evidence="2 3">
    <name type="scientific">Arsenicicoccus piscis</name>
    <dbReference type="NCBI Taxonomy" id="673954"/>
    <lineage>
        <taxon>Bacteria</taxon>
        <taxon>Bacillati</taxon>
        <taxon>Actinomycetota</taxon>
        <taxon>Actinomycetes</taxon>
        <taxon>Micrococcales</taxon>
        <taxon>Intrasporangiaceae</taxon>
        <taxon>Arsenicicoccus</taxon>
    </lineage>
</organism>
<evidence type="ECO:0000256" key="1">
    <source>
        <dbReference type="SAM" id="MobiDB-lite"/>
    </source>
</evidence>
<evidence type="ECO:0000313" key="2">
    <source>
        <dbReference type="EMBL" id="GMA21644.1"/>
    </source>
</evidence>
<keyword evidence="3" id="KW-1185">Reference proteome</keyword>
<protein>
    <submittedName>
        <fullName evidence="2">Uncharacterized protein</fullName>
    </submittedName>
</protein>
<feature type="region of interest" description="Disordered" evidence="1">
    <location>
        <begin position="37"/>
        <end position="70"/>
    </location>
</feature>
<name>A0ABQ6HVD1_9MICO</name>
<evidence type="ECO:0000313" key="3">
    <source>
        <dbReference type="Proteomes" id="UP001157109"/>
    </source>
</evidence>
<gene>
    <name evidence="2" type="ORF">GCM10025862_36650</name>
</gene>
<reference evidence="3" key="1">
    <citation type="journal article" date="2019" name="Int. J. Syst. Evol. Microbiol.">
        <title>The Global Catalogue of Microorganisms (GCM) 10K type strain sequencing project: providing services to taxonomists for standard genome sequencing and annotation.</title>
        <authorList>
            <consortium name="The Broad Institute Genomics Platform"/>
            <consortium name="The Broad Institute Genome Sequencing Center for Infectious Disease"/>
            <person name="Wu L."/>
            <person name="Ma J."/>
        </authorList>
    </citation>
    <scope>NUCLEOTIDE SEQUENCE [LARGE SCALE GENOMIC DNA]</scope>
    <source>
        <strain evidence="3">NBRC 105830</strain>
    </source>
</reference>
<proteinExistence type="predicted"/>
<dbReference type="Proteomes" id="UP001157109">
    <property type="component" value="Unassembled WGS sequence"/>
</dbReference>
<accession>A0ABQ6HVD1</accession>
<sequence length="100" mass="10840">MSGREAGRLRALARARARVHEIDEPAAQVSARLPALVRGRAAHSDGGNTDTLSRQPGPIKRPNYPPVDNVGTTAARRRWNLWITLGTGCDFPVIYASPGR</sequence>
<dbReference type="EMBL" id="BSUJ01000001">
    <property type="protein sequence ID" value="GMA21644.1"/>
    <property type="molecule type" value="Genomic_DNA"/>
</dbReference>
<comment type="caution">
    <text evidence="2">The sequence shown here is derived from an EMBL/GenBank/DDBJ whole genome shotgun (WGS) entry which is preliminary data.</text>
</comment>